<dbReference type="PIRSF" id="PIRSF001771">
    <property type="entry name" value="Cyclin_A_B_D_E"/>
    <property type="match status" value="1"/>
</dbReference>
<dbReference type="InterPro" id="IPR006671">
    <property type="entry name" value="Cyclin_N"/>
</dbReference>
<comment type="similarity">
    <text evidence="1">Belongs to the cyclin family. Cyclin AB subfamily.</text>
</comment>
<dbReference type="CDD" id="cd20567">
    <property type="entry name" value="CYCLIN_AtCycB-like_rpt1"/>
    <property type="match status" value="1"/>
</dbReference>
<dbReference type="GO" id="GO:0044772">
    <property type="term" value="P:mitotic cell cycle phase transition"/>
    <property type="evidence" value="ECO:0007669"/>
    <property type="project" value="InterPro"/>
</dbReference>
<evidence type="ECO:0000256" key="5">
    <source>
        <dbReference type="ARBA" id="ARBA00059307"/>
    </source>
</evidence>
<keyword evidence="11" id="KW-1185">Reference proteome</keyword>
<evidence type="ECO:0000256" key="3">
    <source>
        <dbReference type="ARBA" id="ARBA00023127"/>
    </source>
</evidence>
<dbReference type="AlphaFoldDB" id="A0AAV1CVV2"/>
<dbReference type="SMART" id="SM01332">
    <property type="entry name" value="Cyclin_C"/>
    <property type="match status" value="1"/>
</dbReference>
<dbReference type="FunFam" id="1.10.472.10:FF:000032">
    <property type="entry name" value="G2/mitotic-specific cyclin-1"/>
    <property type="match status" value="1"/>
</dbReference>
<evidence type="ECO:0000256" key="2">
    <source>
        <dbReference type="ARBA" id="ARBA00022618"/>
    </source>
</evidence>
<evidence type="ECO:0000256" key="1">
    <source>
        <dbReference type="ARBA" id="ARBA00006955"/>
    </source>
</evidence>
<keyword evidence="4" id="KW-0131">Cell cycle</keyword>
<dbReference type="InterPro" id="IPR013763">
    <property type="entry name" value="Cyclin-like_dom"/>
</dbReference>
<evidence type="ECO:0000313" key="11">
    <source>
        <dbReference type="Proteomes" id="UP001161247"/>
    </source>
</evidence>
<keyword evidence="3 7" id="KW-0195">Cyclin</keyword>
<dbReference type="GO" id="GO:0010332">
    <property type="term" value="P:response to gamma radiation"/>
    <property type="evidence" value="ECO:0007669"/>
    <property type="project" value="UniProtKB-ARBA"/>
</dbReference>
<dbReference type="InterPro" id="IPR004367">
    <property type="entry name" value="Cyclin_C-dom"/>
</dbReference>
<dbReference type="Pfam" id="PF00134">
    <property type="entry name" value="Cyclin_N"/>
    <property type="match status" value="1"/>
</dbReference>
<name>A0AAV1CVV2_OLDCO</name>
<evidence type="ECO:0000313" key="10">
    <source>
        <dbReference type="EMBL" id="CAI9099592.1"/>
    </source>
</evidence>
<dbReference type="SUPFAM" id="SSF47954">
    <property type="entry name" value="Cyclin-like"/>
    <property type="match status" value="2"/>
</dbReference>
<sequence length="443" mass="49031">MASRIAVQLNRAEGAVPEGGIKQKNMAAVQGGRNRRALGDIGNLVTAHAVLEGKPLPHRPVTRSFHAQMLANAQAAAAENNKKCLPVEVENERVFGAKAKKPVQRRPVVKNKPKPEAVIDISSDSEQVKVVDKREKRTNGGKKAAPTLSSTLSARSKAACGLNKKTKDVTVVDIDAADVNNELAVTEYLDDLYKFYKIAEKESRVGDYMHSQPDIDDKMRAILIDWLIEIHRRFELSQETLYLTINIIDRYLAIKATPRKELQLLGMGAMLVASKYEEIWAPEVNDLVCISDGAYTHAQVLTMEKCILGELQWTLTVPTPYVFLVRFIKAAIPDSDIMETMVYFLAELGVMNYATITYCPSMIAASAVYAARCTLQKTPLWDETLKLHTGFSESQLLDCAKLLVTYHAMAADHKLKAIHKKYSSIERGAVAILPPGKSLLELA</sequence>
<organism evidence="10 11">
    <name type="scientific">Oldenlandia corymbosa var. corymbosa</name>
    <dbReference type="NCBI Taxonomy" id="529605"/>
    <lineage>
        <taxon>Eukaryota</taxon>
        <taxon>Viridiplantae</taxon>
        <taxon>Streptophyta</taxon>
        <taxon>Embryophyta</taxon>
        <taxon>Tracheophyta</taxon>
        <taxon>Spermatophyta</taxon>
        <taxon>Magnoliopsida</taxon>
        <taxon>eudicotyledons</taxon>
        <taxon>Gunneridae</taxon>
        <taxon>Pentapetalae</taxon>
        <taxon>asterids</taxon>
        <taxon>lamiids</taxon>
        <taxon>Gentianales</taxon>
        <taxon>Rubiaceae</taxon>
        <taxon>Rubioideae</taxon>
        <taxon>Spermacoceae</taxon>
        <taxon>Hedyotis-Oldenlandia complex</taxon>
        <taxon>Oldenlandia</taxon>
    </lineage>
</organism>
<dbReference type="Proteomes" id="UP001161247">
    <property type="component" value="Chromosome 3"/>
</dbReference>
<gene>
    <name evidence="10" type="ORF">OLC1_LOCUS9578</name>
</gene>
<feature type="domain" description="Cyclin-like" evidence="8">
    <location>
        <begin position="225"/>
        <end position="309"/>
    </location>
</feature>
<keyword evidence="2" id="KW-0132">Cell division</keyword>
<proteinExistence type="inferred from homology"/>
<dbReference type="InterPro" id="IPR048258">
    <property type="entry name" value="Cyclins_cyclin-box"/>
</dbReference>
<dbReference type="GO" id="GO:0016538">
    <property type="term" value="F:cyclin-dependent protein serine/threonine kinase regulator activity"/>
    <property type="evidence" value="ECO:0007669"/>
    <property type="project" value="InterPro"/>
</dbReference>
<evidence type="ECO:0000256" key="7">
    <source>
        <dbReference type="RuleBase" id="RU000383"/>
    </source>
</evidence>
<dbReference type="InterPro" id="IPR036915">
    <property type="entry name" value="Cyclin-like_sf"/>
</dbReference>
<dbReference type="SMART" id="SM00385">
    <property type="entry name" value="CYCLIN"/>
    <property type="match status" value="2"/>
</dbReference>
<dbReference type="GO" id="GO:0051301">
    <property type="term" value="P:cell division"/>
    <property type="evidence" value="ECO:0007669"/>
    <property type="project" value="UniProtKB-KW"/>
</dbReference>
<evidence type="ECO:0000259" key="9">
    <source>
        <dbReference type="SMART" id="SM01332"/>
    </source>
</evidence>
<dbReference type="CDD" id="cd20511">
    <property type="entry name" value="CYCLIN_AtCycB-like_rpt2"/>
    <property type="match status" value="1"/>
</dbReference>
<evidence type="ECO:0000256" key="4">
    <source>
        <dbReference type="ARBA" id="ARBA00023306"/>
    </source>
</evidence>
<feature type="domain" description="Cyclin-like" evidence="8">
    <location>
        <begin position="322"/>
        <end position="405"/>
    </location>
</feature>
<dbReference type="Gene3D" id="1.10.472.10">
    <property type="entry name" value="Cyclin-like"/>
    <property type="match status" value="2"/>
</dbReference>
<reference evidence="10" key="1">
    <citation type="submission" date="2023-03" db="EMBL/GenBank/DDBJ databases">
        <authorList>
            <person name="Julca I."/>
        </authorList>
    </citation>
    <scope>NUCLEOTIDE SEQUENCE</scope>
</reference>
<accession>A0AAV1CVV2</accession>
<dbReference type="InterPro" id="IPR039361">
    <property type="entry name" value="Cyclin"/>
</dbReference>
<protein>
    <submittedName>
        <fullName evidence="10">OLC1v1036441C2</fullName>
    </submittedName>
</protein>
<dbReference type="EMBL" id="OX459120">
    <property type="protein sequence ID" value="CAI9099592.1"/>
    <property type="molecule type" value="Genomic_DNA"/>
</dbReference>
<dbReference type="Pfam" id="PF02984">
    <property type="entry name" value="Cyclin_C"/>
    <property type="match status" value="1"/>
</dbReference>
<evidence type="ECO:0000259" key="8">
    <source>
        <dbReference type="SMART" id="SM00385"/>
    </source>
</evidence>
<dbReference type="InterPro" id="IPR046965">
    <property type="entry name" value="Cyclin_A/B-like"/>
</dbReference>
<dbReference type="PANTHER" id="PTHR10177">
    <property type="entry name" value="CYCLINS"/>
    <property type="match status" value="1"/>
</dbReference>
<comment type="subunit">
    <text evidence="6">Interacts with the CDC2 and CDK2 protein kinases to form a serine/threonine kinase holoenzyme complex. The cyclin subunit imparts substrate specificity to the complex.</text>
</comment>
<feature type="domain" description="Cyclin C-terminal" evidence="9">
    <location>
        <begin position="318"/>
        <end position="436"/>
    </location>
</feature>
<dbReference type="PROSITE" id="PS00292">
    <property type="entry name" value="CYCLINS"/>
    <property type="match status" value="1"/>
</dbReference>
<evidence type="ECO:0000256" key="6">
    <source>
        <dbReference type="ARBA" id="ARBA00065123"/>
    </source>
</evidence>
<comment type="function">
    <text evidence="5">Essential for the control of the cell cycle at the G2/M (mitosis) transition. G2/M cyclins accumulate steadily during G2 and are abruptly destroyed at mitosis.</text>
</comment>
<dbReference type="FunFam" id="1.10.472.10:FF:000001">
    <property type="entry name" value="G2/mitotic-specific cyclin"/>
    <property type="match status" value="1"/>
</dbReference>